<proteinExistence type="predicted"/>
<name>A0A9W6F7C1_9CHLO</name>
<dbReference type="AlphaFoldDB" id="A0A9W6F7C1"/>
<dbReference type="SUPFAM" id="SSF117281">
    <property type="entry name" value="Kelch motif"/>
    <property type="match status" value="1"/>
</dbReference>
<accession>A0A9W6F7C1</accession>
<protein>
    <recommendedName>
        <fullName evidence="6">Kelch repeat-containing protein</fullName>
    </recommendedName>
</protein>
<dbReference type="Pfam" id="PF24681">
    <property type="entry name" value="Kelch_KLHDC2_KLHL20_DRC7"/>
    <property type="match status" value="1"/>
</dbReference>
<dbReference type="InterPro" id="IPR006652">
    <property type="entry name" value="Kelch_1"/>
</dbReference>
<dbReference type="PANTHER" id="PTHR24412:SF489">
    <property type="entry name" value="RING FINGER DOMAIN AND KELCH REPEAT-CONTAINING PROTEIN DDB_G0271372"/>
    <property type="match status" value="1"/>
</dbReference>
<dbReference type="Gene3D" id="2.120.10.80">
    <property type="entry name" value="Kelch-type beta propeller"/>
    <property type="match status" value="2"/>
</dbReference>
<dbReference type="PANTHER" id="PTHR24412">
    <property type="entry name" value="KELCH PROTEIN"/>
    <property type="match status" value="1"/>
</dbReference>
<comment type="caution">
    <text evidence="4">The sequence shown here is derived from an EMBL/GenBank/DDBJ whole genome shotgun (WGS) entry which is preliminary data.</text>
</comment>
<evidence type="ECO:0000256" key="1">
    <source>
        <dbReference type="ARBA" id="ARBA00022441"/>
    </source>
</evidence>
<dbReference type="SMART" id="SM00612">
    <property type="entry name" value="Kelch"/>
    <property type="match status" value="3"/>
</dbReference>
<reference evidence="4 5" key="1">
    <citation type="journal article" date="2023" name="Commun. Biol.">
        <title>Reorganization of the ancestral sex-determining regions during the evolution of trioecy in Pleodorina starrii.</title>
        <authorList>
            <person name="Takahashi K."/>
            <person name="Suzuki S."/>
            <person name="Kawai-Toyooka H."/>
            <person name="Yamamoto K."/>
            <person name="Hamaji T."/>
            <person name="Ootsuki R."/>
            <person name="Yamaguchi H."/>
            <person name="Kawachi M."/>
            <person name="Higashiyama T."/>
            <person name="Nozaki H."/>
        </authorList>
    </citation>
    <scope>NUCLEOTIDE SEQUENCE [LARGE SCALE GENOMIC DNA]</scope>
    <source>
        <strain evidence="4 5">NIES-4479</strain>
    </source>
</reference>
<dbReference type="InterPro" id="IPR015915">
    <property type="entry name" value="Kelch-typ_b-propeller"/>
</dbReference>
<evidence type="ECO:0000313" key="4">
    <source>
        <dbReference type="EMBL" id="GLC59023.1"/>
    </source>
</evidence>
<dbReference type="EMBL" id="BRXU01000025">
    <property type="protein sequence ID" value="GLC59023.1"/>
    <property type="molecule type" value="Genomic_DNA"/>
</dbReference>
<feature type="region of interest" description="Disordered" evidence="3">
    <location>
        <begin position="1"/>
        <end position="38"/>
    </location>
</feature>
<keyword evidence="1" id="KW-0880">Kelch repeat</keyword>
<keyword evidence="2" id="KW-0677">Repeat</keyword>
<gene>
    <name evidence="4" type="primary">PLESTBF000702</name>
    <name evidence="4" type="ORF">PLESTB_001434000</name>
</gene>
<evidence type="ECO:0000313" key="5">
    <source>
        <dbReference type="Proteomes" id="UP001165080"/>
    </source>
</evidence>
<keyword evidence="5" id="KW-1185">Reference proteome</keyword>
<organism evidence="4 5">
    <name type="scientific">Pleodorina starrii</name>
    <dbReference type="NCBI Taxonomy" id="330485"/>
    <lineage>
        <taxon>Eukaryota</taxon>
        <taxon>Viridiplantae</taxon>
        <taxon>Chlorophyta</taxon>
        <taxon>core chlorophytes</taxon>
        <taxon>Chlorophyceae</taxon>
        <taxon>CS clade</taxon>
        <taxon>Chlamydomonadales</taxon>
        <taxon>Volvocaceae</taxon>
        <taxon>Pleodorina</taxon>
    </lineage>
</organism>
<evidence type="ECO:0000256" key="2">
    <source>
        <dbReference type="ARBA" id="ARBA00022737"/>
    </source>
</evidence>
<evidence type="ECO:0008006" key="6">
    <source>
        <dbReference type="Google" id="ProtNLM"/>
    </source>
</evidence>
<dbReference type="Proteomes" id="UP001165080">
    <property type="component" value="Unassembled WGS sequence"/>
</dbReference>
<sequence>MQQYPTTAASFPPPGLRRRRAAATRAGHGGGGSTSVPATAARPQRLLLLAVMALTAAFGQGPRLALANVNVTWNDVATMPFATGETSAGLLWGAKKEPLLVVMGWNPNDTNASAATMVLDINASKWSVRAQRPFVSHHMAAVTAFNKLYLIGGYLQRSQYNMQIYEPIKNTWTVGPPPLVQSGAASATVINNTIYHCGGVDKGNTINGLPITTCAKFHIPSGKWSYIAPMPHAVHHAAMANDGKLVYVFGGRNSTAGTGINPVNYTQIYNPANNTWISNTQQGGPAAVPVGRGGMGTAVYYKGHFYLIGGEVRYNPVTNTWDKGLPGMSLARHGAYPVVGPAPNSTAPVVYVCAGGIKQSFSENTLCTYMTVP</sequence>
<evidence type="ECO:0000256" key="3">
    <source>
        <dbReference type="SAM" id="MobiDB-lite"/>
    </source>
</evidence>